<dbReference type="OMA" id="QWAALSM"/>
<keyword evidence="2" id="KW-1185">Reference proteome</keyword>
<dbReference type="Proteomes" id="UP000028524">
    <property type="component" value="Unassembled WGS sequence"/>
</dbReference>
<evidence type="ECO:0008006" key="3">
    <source>
        <dbReference type="Google" id="ProtNLM"/>
    </source>
</evidence>
<organism evidence="1 2">
    <name type="scientific">Stachybotrys chlorohalonatus (strain IBT 40285)</name>
    <dbReference type="NCBI Taxonomy" id="1283841"/>
    <lineage>
        <taxon>Eukaryota</taxon>
        <taxon>Fungi</taxon>
        <taxon>Dikarya</taxon>
        <taxon>Ascomycota</taxon>
        <taxon>Pezizomycotina</taxon>
        <taxon>Sordariomycetes</taxon>
        <taxon>Hypocreomycetidae</taxon>
        <taxon>Hypocreales</taxon>
        <taxon>Stachybotryaceae</taxon>
        <taxon>Stachybotrys</taxon>
    </lineage>
</organism>
<protein>
    <recommendedName>
        <fullName evidence="3">DNA mismatch repair protein HSM3 N-terminal domain-containing protein</fullName>
    </recommendedName>
</protein>
<dbReference type="Gene3D" id="1.25.10.50">
    <property type="match status" value="1"/>
</dbReference>
<gene>
    <name evidence="1" type="ORF">S40285_05045</name>
</gene>
<proteinExistence type="predicted"/>
<dbReference type="EMBL" id="KL660780">
    <property type="protein sequence ID" value="KFA62729.1"/>
    <property type="molecule type" value="Genomic_DNA"/>
</dbReference>
<accession>A0A084QFJ4</accession>
<dbReference type="AlphaFoldDB" id="A0A084QFJ4"/>
<dbReference type="OrthoDB" id="4538483at2759"/>
<dbReference type="HOGENOM" id="CLU_064433_0_0_1"/>
<dbReference type="InParanoid" id="A0A084QFJ4"/>
<evidence type="ECO:0000313" key="1">
    <source>
        <dbReference type="EMBL" id="KFA62729.1"/>
    </source>
</evidence>
<name>A0A084QFJ4_STAC4</name>
<evidence type="ECO:0000313" key="2">
    <source>
        <dbReference type="Proteomes" id="UP000028524"/>
    </source>
</evidence>
<dbReference type="STRING" id="1283841.A0A084QFJ4"/>
<reference evidence="1 2" key="1">
    <citation type="journal article" date="2014" name="BMC Genomics">
        <title>Comparative genome sequencing reveals chemotype-specific gene clusters in the toxigenic black mold Stachybotrys.</title>
        <authorList>
            <person name="Semeiks J."/>
            <person name="Borek D."/>
            <person name="Otwinowski Z."/>
            <person name="Grishin N.V."/>
        </authorList>
    </citation>
    <scope>NUCLEOTIDE SEQUENCE [LARGE SCALE GENOMIC DNA]</scope>
    <source>
        <strain evidence="1 2">IBT 40285</strain>
    </source>
</reference>
<sequence length="350" mass="37960">MENVEIFRLPELHAHLQALIDDPALPPDAQLLDDISLQLTDANIPPLLPQFLPLITTILLTTTHDPGPLFTFTIKLLSPLSFTDCLAFADQAALLTALQSPAPGANLLAVTIVHKAARTPADVAVLAGMQDVVEEVLKRWLDSPHVGVGSRCQEALSDLLKTESGVPSTGAVNGTREHSFHEQSRLWDLIFSQSSLSIIAKLCSPNPRDSSRQAYQQYTTAQDRLIRILPHLATLNLPTITQTSHPELFPLPPTIVTSIGQGLLQWALMGMVDKSDLLMHMCLVDGFESLVKAMSLSPHGLGNEDAVKNLVRIAAQGDPQLGPALCDSPNRVEDQGEADNLRAYIAQLLN</sequence>